<dbReference type="PROSITE" id="PS01228">
    <property type="entry name" value="COF_1"/>
    <property type="match status" value="1"/>
</dbReference>
<dbReference type="InterPro" id="IPR036412">
    <property type="entry name" value="HAD-like_sf"/>
</dbReference>
<dbReference type="AlphaFoldDB" id="A0A381WV50"/>
<dbReference type="GO" id="GO:0000287">
    <property type="term" value="F:magnesium ion binding"/>
    <property type="evidence" value="ECO:0007669"/>
    <property type="project" value="TreeGrafter"/>
</dbReference>
<dbReference type="InterPro" id="IPR023214">
    <property type="entry name" value="HAD_sf"/>
</dbReference>
<gene>
    <name evidence="1" type="ORF">METZ01_LOCUS109260</name>
</gene>
<dbReference type="CDD" id="cd07516">
    <property type="entry name" value="HAD_Pase"/>
    <property type="match status" value="1"/>
</dbReference>
<dbReference type="Gene3D" id="3.40.50.1000">
    <property type="entry name" value="HAD superfamily/HAD-like"/>
    <property type="match status" value="1"/>
</dbReference>
<reference evidence="1" key="1">
    <citation type="submission" date="2018-05" db="EMBL/GenBank/DDBJ databases">
        <authorList>
            <person name="Lanie J.A."/>
            <person name="Ng W.-L."/>
            <person name="Kazmierczak K.M."/>
            <person name="Andrzejewski T.M."/>
            <person name="Davidsen T.M."/>
            <person name="Wayne K.J."/>
            <person name="Tettelin H."/>
            <person name="Glass J.I."/>
            <person name="Rusch D."/>
            <person name="Podicherti R."/>
            <person name="Tsui H.-C.T."/>
            <person name="Winkler M.E."/>
        </authorList>
    </citation>
    <scope>NUCLEOTIDE SEQUENCE</scope>
</reference>
<dbReference type="InterPro" id="IPR006379">
    <property type="entry name" value="HAD-SF_hydro_IIB"/>
</dbReference>
<dbReference type="SFLD" id="SFLDG01140">
    <property type="entry name" value="C2.B:_Phosphomannomutase_and_P"/>
    <property type="match status" value="1"/>
</dbReference>
<dbReference type="NCBIfam" id="TIGR00099">
    <property type="entry name" value="Cof-subfamily"/>
    <property type="match status" value="1"/>
</dbReference>
<dbReference type="Pfam" id="PF08282">
    <property type="entry name" value="Hydrolase_3"/>
    <property type="match status" value="1"/>
</dbReference>
<dbReference type="SFLD" id="SFLDS00003">
    <property type="entry name" value="Haloacid_Dehalogenase"/>
    <property type="match status" value="1"/>
</dbReference>
<dbReference type="EMBL" id="UINC01012994">
    <property type="protein sequence ID" value="SVA56406.1"/>
    <property type="molecule type" value="Genomic_DNA"/>
</dbReference>
<dbReference type="GO" id="GO:0016791">
    <property type="term" value="F:phosphatase activity"/>
    <property type="evidence" value="ECO:0007669"/>
    <property type="project" value="TreeGrafter"/>
</dbReference>
<dbReference type="PANTHER" id="PTHR10000:SF8">
    <property type="entry name" value="HAD SUPERFAMILY HYDROLASE-LIKE, TYPE 3"/>
    <property type="match status" value="1"/>
</dbReference>
<name>A0A381WV50_9ZZZZ</name>
<dbReference type="SFLD" id="SFLDG01144">
    <property type="entry name" value="C2.B.4:_PGP_Like"/>
    <property type="match status" value="1"/>
</dbReference>
<dbReference type="Gene3D" id="3.30.1240.10">
    <property type="match status" value="1"/>
</dbReference>
<dbReference type="InterPro" id="IPR000150">
    <property type="entry name" value="Cof"/>
</dbReference>
<dbReference type="PANTHER" id="PTHR10000">
    <property type="entry name" value="PHOSPHOSERINE PHOSPHATASE"/>
    <property type="match status" value="1"/>
</dbReference>
<protein>
    <submittedName>
        <fullName evidence="1">Uncharacterized protein</fullName>
    </submittedName>
</protein>
<accession>A0A381WV50</accession>
<dbReference type="GO" id="GO:0005829">
    <property type="term" value="C:cytosol"/>
    <property type="evidence" value="ECO:0007669"/>
    <property type="project" value="TreeGrafter"/>
</dbReference>
<dbReference type="SUPFAM" id="SSF56784">
    <property type="entry name" value="HAD-like"/>
    <property type="match status" value="1"/>
</dbReference>
<dbReference type="NCBIfam" id="TIGR01484">
    <property type="entry name" value="HAD-SF-IIB"/>
    <property type="match status" value="1"/>
</dbReference>
<evidence type="ECO:0000313" key="1">
    <source>
        <dbReference type="EMBL" id="SVA56406.1"/>
    </source>
</evidence>
<sequence>MQNIPLLELPESPQLIALDLDGTLLNSNHLVSFRNNQILAKASEKGTCVVLVSGRMHRSILPISNQIGLANPIISYNGGMVKHATTGKLYNHTPVPAKFARKIIDFVDQENLHLNFCLDDELYVRAKNKWSDLYEFRTGVSATAVENFLLLDGQEPTKVQILDEPEKIDQLFPTMQEMFGRDLYVTKTQVEYIEFMNLQATKGLALKALAARLKIPISSMVAFGDGYNDKSMMETAGFSIAMANAVDEIKAIADYVTTSNDDDGIATAVEKMLF</sequence>
<organism evidence="1">
    <name type="scientific">marine metagenome</name>
    <dbReference type="NCBI Taxonomy" id="408172"/>
    <lineage>
        <taxon>unclassified sequences</taxon>
        <taxon>metagenomes</taxon>
        <taxon>ecological metagenomes</taxon>
    </lineage>
</organism>
<proteinExistence type="predicted"/>
<dbReference type="PROSITE" id="PS01229">
    <property type="entry name" value="COF_2"/>
    <property type="match status" value="1"/>
</dbReference>